<evidence type="ECO:0000313" key="4">
    <source>
        <dbReference type="Proteomes" id="UP000054988"/>
    </source>
</evidence>
<evidence type="ECO:0000313" key="3">
    <source>
        <dbReference type="EMBL" id="KTB28099.1"/>
    </source>
</evidence>
<reference evidence="3 4" key="1">
    <citation type="submission" date="2015-12" db="EMBL/GenBank/DDBJ databases">
        <title>Draft genome sequence of Moniliophthora roreri, the causal agent of frosty pod rot of cacao.</title>
        <authorList>
            <person name="Aime M.C."/>
            <person name="Diaz-Valderrama J.R."/>
            <person name="Kijpornyongpan T."/>
            <person name="Phillips-Mora W."/>
        </authorList>
    </citation>
    <scope>NUCLEOTIDE SEQUENCE [LARGE SCALE GENOMIC DNA]</scope>
    <source>
        <strain evidence="3 4">MCA 2952</strain>
    </source>
</reference>
<evidence type="ECO:0000256" key="1">
    <source>
        <dbReference type="ARBA" id="ARBA00023604"/>
    </source>
</evidence>
<comment type="caution">
    <text evidence="3">The sequence shown here is derived from an EMBL/GenBank/DDBJ whole genome shotgun (WGS) entry which is preliminary data.</text>
</comment>
<dbReference type="InterPro" id="IPR044053">
    <property type="entry name" value="AsaB-like"/>
</dbReference>
<proteinExistence type="inferred from homology"/>
<evidence type="ECO:0000256" key="2">
    <source>
        <dbReference type="SAM" id="MobiDB-lite"/>
    </source>
</evidence>
<comment type="similarity">
    <text evidence="1">Belongs to the asaB hydroxylase/desaturase family.</text>
</comment>
<organism evidence="3 4">
    <name type="scientific">Moniliophthora roreri</name>
    <name type="common">Frosty pod rot fungus</name>
    <name type="synonym">Monilia roreri</name>
    <dbReference type="NCBI Taxonomy" id="221103"/>
    <lineage>
        <taxon>Eukaryota</taxon>
        <taxon>Fungi</taxon>
        <taxon>Dikarya</taxon>
        <taxon>Basidiomycota</taxon>
        <taxon>Agaricomycotina</taxon>
        <taxon>Agaricomycetes</taxon>
        <taxon>Agaricomycetidae</taxon>
        <taxon>Agaricales</taxon>
        <taxon>Marasmiineae</taxon>
        <taxon>Marasmiaceae</taxon>
        <taxon>Moniliophthora</taxon>
    </lineage>
</organism>
<dbReference type="EMBL" id="LATX01002503">
    <property type="protein sequence ID" value="KTB28099.1"/>
    <property type="molecule type" value="Genomic_DNA"/>
</dbReference>
<dbReference type="PANTHER" id="PTHR34598:SF3">
    <property type="entry name" value="OXIDOREDUCTASE AN1597"/>
    <property type="match status" value="1"/>
</dbReference>
<protein>
    <submittedName>
        <fullName evidence="3">Uncharacterized protein</fullName>
    </submittedName>
</protein>
<dbReference type="GO" id="GO:0016491">
    <property type="term" value="F:oxidoreductase activity"/>
    <property type="evidence" value="ECO:0007669"/>
    <property type="project" value="InterPro"/>
</dbReference>
<accession>A0A0W0EVK1</accession>
<sequence length="351" mass="39523">MAVVLWMSDKNPSHKFEEDVKWSPHKYSLPLLTYGFVEAVGEHSEKPVLFLLIFKIDPSSAEQSNQASPILHIMVTINTTPSTVLASLSYFSPPTDGSKPRLYNFTPPEGVPAMNYDLVKHTVPIENVRGKEDTLSLDTSGFQFVKHTSAHKAFNDDAEIKKDYYPESIELLKKLTGASKVVLFNHTLRRRRGQGDNGYSGPKKRGAATSVHVDQTPLAAHNRVRLHLSEDEAAERLKRRFQIINLWRPISHPALDWPLAVCDYRSVNLKEDLVPVDLVYPDRVGETFNVKYNPEHKWKYLQGITPEEVILQVVHGSVAVFTPHAAFEDPTTPEGSPFRESIEVDQGSGFL</sequence>
<feature type="region of interest" description="Disordered" evidence="2">
    <location>
        <begin position="328"/>
        <end position="351"/>
    </location>
</feature>
<gene>
    <name evidence="3" type="ORF">WG66_19302</name>
</gene>
<dbReference type="PANTHER" id="PTHR34598">
    <property type="entry name" value="BLL6449 PROTEIN"/>
    <property type="match status" value="1"/>
</dbReference>
<dbReference type="AlphaFoldDB" id="A0A0W0EVK1"/>
<dbReference type="Proteomes" id="UP000054988">
    <property type="component" value="Unassembled WGS sequence"/>
</dbReference>
<name>A0A0W0EVK1_MONRR</name>
<dbReference type="NCBIfam" id="NF041278">
    <property type="entry name" value="CmcJ_NvfI_EfuI"/>
    <property type="match status" value="1"/>
</dbReference>
<dbReference type="eggNOG" id="ENOG502RZAA">
    <property type="taxonomic scope" value="Eukaryota"/>
</dbReference>